<comment type="subcellular location">
    <subcellularLocation>
        <location evidence="1">Cell envelope</location>
    </subcellularLocation>
</comment>
<sequence>MKGNSTMKRRNLTAAVCLAFAGALPLTACGGGTAGTGSSGAGPIGADHPRADTDFWNSYIKYFPEKAKDLGINLLNPTNSQNKVENLVANAQSLQSQGAKAIIMAPQDTGAIASTLERLEKANIPVVTVDTRPDKGKTYMVVRADNKAYGEKACKFLGDKLGGKGKVVEFQGALASINGRDRSEAFAACMKQNYPGITVFEEPTDWEGPKASAALQTRLNQHPDINGIYMQAGGAFLTPTLQVLRQKNLIVPPTDPKHIFIVSNDGIPQELEAIRKGEIDATVSQPADLYAQWALFYAKAAVEGKTFAPGKTDHDSVIVDTGGGRLEDQLAAPLITKDNVDDKAFWGNQIAK</sequence>
<evidence type="ECO:0000313" key="7">
    <source>
        <dbReference type="Proteomes" id="UP000199352"/>
    </source>
</evidence>
<dbReference type="GO" id="GO:0030246">
    <property type="term" value="F:carbohydrate binding"/>
    <property type="evidence" value="ECO:0007669"/>
    <property type="project" value="UniProtKB-ARBA"/>
</dbReference>
<accession>A0A1H9EP81</accession>
<dbReference type="Pfam" id="PF13407">
    <property type="entry name" value="Peripla_BP_4"/>
    <property type="match status" value="1"/>
</dbReference>
<keyword evidence="7" id="KW-1185">Reference proteome</keyword>
<dbReference type="InterPro" id="IPR025997">
    <property type="entry name" value="SBP_2_dom"/>
</dbReference>
<name>A0A1H9EP81_9PSEU</name>
<evidence type="ECO:0000256" key="2">
    <source>
        <dbReference type="ARBA" id="ARBA00007639"/>
    </source>
</evidence>
<dbReference type="AlphaFoldDB" id="A0A1H9EP81"/>
<evidence type="ECO:0000256" key="4">
    <source>
        <dbReference type="SAM" id="SignalP"/>
    </source>
</evidence>
<gene>
    <name evidence="6" type="ORF">SAMN05216188_102617</name>
</gene>
<dbReference type="SUPFAM" id="SSF53822">
    <property type="entry name" value="Periplasmic binding protein-like I"/>
    <property type="match status" value="1"/>
</dbReference>
<comment type="similarity">
    <text evidence="2">Belongs to the bacterial solute-binding protein 2 family.</text>
</comment>
<reference evidence="7" key="1">
    <citation type="submission" date="2016-10" db="EMBL/GenBank/DDBJ databases">
        <authorList>
            <person name="Varghese N."/>
            <person name="Submissions S."/>
        </authorList>
    </citation>
    <scope>NUCLEOTIDE SEQUENCE [LARGE SCALE GENOMIC DNA]</scope>
    <source>
        <strain evidence="7">CGMCC 4.3525</strain>
    </source>
</reference>
<proteinExistence type="inferred from homology"/>
<dbReference type="STRING" id="402600.SAMN05216188_102617"/>
<dbReference type="Gene3D" id="3.40.50.2300">
    <property type="match status" value="2"/>
</dbReference>
<dbReference type="CDD" id="cd01536">
    <property type="entry name" value="PBP1_ABC_sugar_binding-like"/>
    <property type="match status" value="1"/>
</dbReference>
<evidence type="ECO:0000256" key="3">
    <source>
        <dbReference type="ARBA" id="ARBA00022729"/>
    </source>
</evidence>
<dbReference type="EMBL" id="FOFR01000002">
    <property type="protein sequence ID" value="SEQ27387.1"/>
    <property type="molecule type" value="Genomic_DNA"/>
</dbReference>
<dbReference type="PANTHER" id="PTHR46847">
    <property type="entry name" value="D-ALLOSE-BINDING PERIPLASMIC PROTEIN-RELATED"/>
    <property type="match status" value="1"/>
</dbReference>
<feature type="chain" id="PRO_5011497630" evidence="4">
    <location>
        <begin position="29"/>
        <end position="352"/>
    </location>
</feature>
<evidence type="ECO:0000259" key="5">
    <source>
        <dbReference type="Pfam" id="PF13407"/>
    </source>
</evidence>
<protein>
    <submittedName>
        <fullName evidence="6">Simple sugar transport system substrate-binding protein/ribose transport system substrate-binding protein</fullName>
    </submittedName>
</protein>
<keyword evidence="6" id="KW-0762">Sugar transport</keyword>
<keyword evidence="6" id="KW-0813">Transport</keyword>
<organism evidence="6 7">
    <name type="scientific">Lentzea xinjiangensis</name>
    <dbReference type="NCBI Taxonomy" id="402600"/>
    <lineage>
        <taxon>Bacteria</taxon>
        <taxon>Bacillati</taxon>
        <taxon>Actinomycetota</taxon>
        <taxon>Actinomycetes</taxon>
        <taxon>Pseudonocardiales</taxon>
        <taxon>Pseudonocardiaceae</taxon>
        <taxon>Lentzea</taxon>
    </lineage>
</organism>
<evidence type="ECO:0000313" key="6">
    <source>
        <dbReference type="EMBL" id="SEQ27387.1"/>
    </source>
</evidence>
<dbReference type="InterPro" id="IPR028082">
    <property type="entry name" value="Peripla_BP_I"/>
</dbReference>
<evidence type="ECO:0000256" key="1">
    <source>
        <dbReference type="ARBA" id="ARBA00004196"/>
    </source>
</evidence>
<feature type="domain" description="Periplasmic binding protein" evidence="5">
    <location>
        <begin position="50"/>
        <end position="305"/>
    </location>
</feature>
<feature type="signal peptide" evidence="4">
    <location>
        <begin position="1"/>
        <end position="28"/>
    </location>
</feature>
<dbReference type="PANTHER" id="PTHR46847:SF1">
    <property type="entry name" value="D-ALLOSE-BINDING PERIPLASMIC PROTEIN-RELATED"/>
    <property type="match status" value="1"/>
</dbReference>
<keyword evidence="3 4" id="KW-0732">Signal</keyword>
<dbReference type="GO" id="GO:0030313">
    <property type="term" value="C:cell envelope"/>
    <property type="evidence" value="ECO:0007669"/>
    <property type="project" value="UniProtKB-SubCell"/>
</dbReference>
<dbReference type="Proteomes" id="UP000199352">
    <property type="component" value="Unassembled WGS sequence"/>
</dbReference>